<organism evidence="3 4">
    <name type="scientific">Paracidovorax wautersii</name>
    <dbReference type="NCBI Taxonomy" id="1177982"/>
    <lineage>
        <taxon>Bacteria</taxon>
        <taxon>Pseudomonadati</taxon>
        <taxon>Pseudomonadota</taxon>
        <taxon>Betaproteobacteria</taxon>
        <taxon>Burkholderiales</taxon>
        <taxon>Comamonadaceae</taxon>
        <taxon>Paracidovorax</taxon>
    </lineage>
</organism>
<keyword evidence="2" id="KW-1133">Transmembrane helix</keyword>
<feature type="transmembrane region" description="Helical" evidence="2">
    <location>
        <begin position="6"/>
        <end position="23"/>
    </location>
</feature>
<dbReference type="RefSeq" id="WP_309831561.1">
    <property type="nucleotide sequence ID" value="NZ_JAVIZX010000001.1"/>
</dbReference>
<feature type="region of interest" description="Disordered" evidence="1">
    <location>
        <begin position="59"/>
        <end position="87"/>
    </location>
</feature>
<name>A0ABU1IH23_9BURK</name>
<comment type="caution">
    <text evidence="3">The sequence shown here is derived from an EMBL/GenBank/DDBJ whole genome shotgun (WGS) entry which is preliminary data.</text>
</comment>
<evidence type="ECO:0000313" key="3">
    <source>
        <dbReference type="EMBL" id="MDR6216276.1"/>
    </source>
</evidence>
<keyword evidence="2" id="KW-0812">Transmembrane</keyword>
<accession>A0ABU1IH23</accession>
<evidence type="ECO:0000313" key="4">
    <source>
        <dbReference type="Proteomes" id="UP001267710"/>
    </source>
</evidence>
<feature type="compositionally biased region" description="Low complexity" evidence="1">
    <location>
        <begin position="59"/>
        <end position="69"/>
    </location>
</feature>
<dbReference type="Proteomes" id="UP001267710">
    <property type="component" value="Unassembled WGS sequence"/>
</dbReference>
<proteinExistence type="predicted"/>
<dbReference type="EMBL" id="JAVIZX010000001">
    <property type="protein sequence ID" value="MDR6216276.1"/>
    <property type="molecule type" value="Genomic_DNA"/>
</dbReference>
<reference evidence="3 4" key="1">
    <citation type="submission" date="2023-08" db="EMBL/GenBank/DDBJ databases">
        <title>Functional and genomic diversity of the sorghum phyllosphere microbiome.</title>
        <authorList>
            <person name="Shade A."/>
        </authorList>
    </citation>
    <scope>NUCLEOTIDE SEQUENCE [LARGE SCALE GENOMIC DNA]</scope>
    <source>
        <strain evidence="3 4">SORGH_AS_0335</strain>
    </source>
</reference>
<keyword evidence="2" id="KW-0472">Membrane</keyword>
<protein>
    <recommendedName>
        <fullName evidence="5">Virus attachment protein p12 family protein</fullName>
    </recommendedName>
</protein>
<evidence type="ECO:0008006" key="5">
    <source>
        <dbReference type="Google" id="ProtNLM"/>
    </source>
</evidence>
<sequence length="87" mass="8951">MVQNIIVGLIVAAAVLYVAWRYLPQRWRQPLGRVHPGLAQAPGCGSGSDGGCSSCGTCGSGEGSAASGSERPVAMPARSAPRELDKR</sequence>
<evidence type="ECO:0000256" key="2">
    <source>
        <dbReference type="SAM" id="Phobius"/>
    </source>
</evidence>
<gene>
    <name evidence="3" type="ORF">QE399_003965</name>
</gene>
<evidence type="ECO:0000256" key="1">
    <source>
        <dbReference type="SAM" id="MobiDB-lite"/>
    </source>
</evidence>
<keyword evidence="4" id="KW-1185">Reference proteome</keyword>